<proteinExistence type="predicted"/>
<feature type="region of interest" description="Disordered" evidence="1">
    <location>
        <begin position="1"/>
        <end position="65"/>
    </location>
</feature>
<evidence type="ECO:0000256" key="1">
    <source>
        <dbReference type="SAM" id="MobiDB-lite"/>
    </source>
</evidence>
<accession>A0A2N9G9W1</accession>
<dbReference type="EMBL" id="OIVN01001660">
    <property type="protein sequence ID" value="SPC96333.1"/>
    <property type="molecule type" value="Genomic_DNA"/>
</dbReference>
<reference evidence="2" key="1">
    <citation type="submission" date="2018-02" db="EMBL/GenBank/DDBJ databases">
        <authorList>
            <person name="Cohen D.B."/>
            <person name="Kent A.D."/>
        </authorList>
    </citation>
    <scope>NUCLEOTIDE SEQUENCE</scope>
</reference>
<gene>
    <name evidence="2" type="ORF">FSB_LOCUS24215</name>
</gene>
<evidence type="ECO:0000313" key="2">
    <source>
        <dbReference type="EMBL" id="SPC96333.1"/>
    </source>
</evidence>
<sequence length="65" mass="7064">MSLPRRKTKEATGLEDEGEGEGNATAGVGRQRRRRRHDWGWKATPLLGSEGKGDATAEDKIEATA</sequence>
<name>A0A2N9G9W1_FAGSY</name>
<organism evidence="2">
    <name type="scientific">Fagus sylvatica</name>
    <name type="common">Beechnut</name>
    <dbReference type="NCBI Taxonomy" id="28930"/>
    <lineage>
        <taxon>Eukaryota</taxon>
        <taxon>Viridiplantae</taxon>
        <taxon>Streptophyta</taxon>
        <taxon>Embryophyta</taxon>
        <taxon>Tracheophyta</taxon>
        <taxon>Spermatophyta</taxon>
        <taxon>Magnoliopsida</taxon>
        <taxon>eudicotyledons</taxon>
        <taxon>Gunneridae</taxon>
        <taxon>Pentapetalae</taxon>
        <taxon>rosids</taxon>
        <taxon>fabids</taxon>
        <taxon>Fagales</taxon>
        <taxon>Fagaceae</taxon>
        <taxon>Fagus</taxon>
    </lineage>
</organism>
<dbReference type="AlphaFoldDB" id="A0A2N9G9W1"/>
<protein>
    <submittedName>
        <fullName evidence="2">Uncharacterized protein</fullName>
    </submittedName>
</protein>
<feature type="compositionally biased region" description="Basic and acidic residues" evidence="1">
    <location>
        <begin position="51"/>
        <end position="65"/>
    </location>
</feature>